<comment type="caution">
    <text evidence="2">The sequence shown here is derived from an EMBL/GenBank/DDBJ whole genome shotgun (WGS) entry which is preliminary data.</text>
</comment>
<dbReference type="Proteomes" id="UP000274661">
    <property type="component" value="Unassembled WGS sequence"/>
</dbReference>
<evidence type="ECO:0000313" key="3">
    <source>
        <dbReference type="Proteomes" id="UP000274661"/>
    </source>
</evidence>
<feature type="domain" description="Glycosyltransferase subfamily 4-like N-terminal" evidence="1">
    <location>
        <begin position="24"/>
        <end position="169"/>
    </location>
</feature>
<dbReference type="EMBL" id="RWJF01000001">
    <property type="protein sequence ID" value="RST31001.1"/>
    <property type="molecule type" value="Genomic_DNA"/>
</dbReference>
<name>A0A429VAJ9_9SPHN</name>
<dbReference type="Pfam" id="PF13579">
    <property type="entry name" value="Glyco_trans_4_4"/>
    <property type="match status" value="1"/>
</dbReference>
<dbReference type="Gene3D" id="3.40.50.2000">
    <property type="entry name" value="Glycogen Phosphorylase B"/>
    <property type="match status" value="2"/>
</dbReference>
<reference evidence="2 3" key="1">
    <citation type="submission" date="2018-12" db="EMBL/GenBank/DDBJ databases">
        <title>Sphingomonas sp. HMF7854 Genome sequencing and assembly.</title>
        <authorList>
            <person name="Cha I."/>
            <person name="Kang H."/>
            <person name="Kim H."/>
            <person name="Kang J."/>
            <person name="Joh K."/>
        </authorList>
    </citation>
    <scope>NUCLEOTIDE SEQUENCE [LARGE SCALE GENOMIC DNA]</scope>
    <source>
        <strain evidence="2 3">HMF7854</strain>
    </source>
</reference>
<protein>
    <submittedName>
        <fullName evidence="2">Glycosyltransferase family 1 protein</fullName>
    </submittedName>
</protein>
<sequence>MNAAKPEIVLSANSCWNLVNFRGALLKGLQERGFQVTGAAPLDGSEGLLSRAGAAVEPIAIRSDGLNPLEDARLAVRYWRLLRRRRPAAFCGFTAKPNVYGCLAAGQLGIPAIANVSGLGTAFIRGGSLEKLITGLYTAAFRRAALVFFQNREDRALFVDRGIVRPEQAGLLPGSGVDLARFRPTRRSGDATGETRFLFVGRLIGDKGVREFADAARIVRAARPDCRFALLGPLGVANRTAITREELDGWVGEGILDYRGAADDVRPHLDWADAIVLPSYREGLSRVLLEGAAMERPLLASDVPGNRELVRDGVNGLSFSVRSADSMAEAMLRFAAMPFSQKQILAAAARRGVEVEFDEAIVVERYVNAIRAAIGPAAG</sequence>
<keyword evidence="3" id="KW-1185">Reference proteome</keyword>
<dbReference type="InterPro" id="IPR028098">
    <property type="entry name" value="Glyco_trans_4-like_N"/>
</dbReference>
<dbReference type="SUPFAM" id="SSF53756">
    <property type="entry name" value="UDP-Glycosyltransferase/glycogen phosphorylase"/>
    <property type="match status" value="1"/>
</dbReference>
<proteinExistence type="predicted"/>
<dbReference type="OrthoDB" id="9790710at2"/>
<dbReference type="RefSeq" id="WP_126718834.1">
    <property type="nucleotide sequence ID" value="NZ_RWJF01000001.1"/>
</dbReference>
<evidence type="ECO:0000313" key="2">
    <source>
        <dbReference type="EMBL" id="RST31001.1"/>
    </source>
</evidence>
<dbReference type="AlphaFoldDB" id="A0A429VAJ9"/>
<dbReference type="PANTHER" id="PTHR12526">
    <property type="entry name" value="GLYCOSYLTRANSFERASE"/>
    <property type="match status" value="1"/>
</dbReference>
<dbReference type="CDD" id="cd03808">
    <property type="entry name" value="GT4_CapM-like"/>
    <property type="match status" value="1"/>
</dbReference>
<keyword evidence="2" id="KW-0808">Transferase</keyword>
<dbReference type="Pfam" id="PF13692">
    <property type="entry name" value="Glyco_trans_1_4"/>
    <property type="match status" value="1"/>
</dbReference>
<accession>A0A429VAJ9</accession>
<organism evidence="2 3">
    <name type="scientific">Sphingomonas ginkgonis</name>
    <dbReference type="NCBI Taxonomy" id="2315330"/>
    <lineage>
        <taxon>Bacteria</taxon>
        <taxon>Pseudomonadati</taxon>
        <taxon>Pseudomonadota</taxon>
        <taxon>Alphaproteobacteria</taxon>
        <taxon>Sphingomonadales</taxon>
        <taxon>Sphingomonadaceae</taxon>
        <taxon>Sphingomonas</taxon>
    </lineage>
</organism>
<dbReference type="PANTHER" id="PTHR12526:SF638">
    <property type="entry name" value="SPORE COAT PROTEIN SA"/>
    <property type="match status" value="1"/>
</dbReference>
<gene>
    <name evidence="2" type="ORF">HMF7854_09255</name>
</gene>
<evidence type="ECO:0000259" key="1">
    <source>
        <dbReference type="Pfam" id="PF13579"/>
    </source>
</evidence>
<dbReference type="GO" id="GO:0016757">
    <property type="term" value="F:glycosyltransferase activity"/>
    <property type="evidence" value="ECO:0007669"/>
    <property type="project" value="UniProtKB-ARBA"/>
</dbReference>